<dbReference type="RefSeq" id="WP_195000774.1">
    <property type="nucleotide sequence ID" value="NZ_JADLQN010000001.1"/>
</dbReference>
<feature type="region of interest" description="Disordered" evidence="4">
    <location>
        <begin position="150"/>
        <end position="176"/>
    </location>
</feature>
<keyword evidence="3" id="KW-0804">Transcription</keyword>
<evidence type="ECO:0000256" key="4">
    <source>
        <dbReference type="SAM" id="MobiDB-lite"/>
    </source>
</evidence>
<keyword evidence="2" id="KW-0238">DNA-binding</keyword>
<evidence type="ECO:0000259" key="5">
    <source>
        <dbReference type="PROSITE" id="PS50995"/>
    </source>
</evidence>
<keyword evidence="7" id="KW-1185">Reference proteome</keyword>
<dbReference type="InterPro" id="IPR039422">
    <property type="entry name" value="MarR/SlyA-like"/>
</dbReference>
<accession>A0ABS0DB51</accession>
<organism evidence="6 7">
    <name type="scientific">Nocardia higoensis</name>
    <dbReference type="NCBI Taxonomy" id="228599"/>
    <lineage>
        <taxon>Bacteria</taxon>
        <taxon>Bacillati</taxon>
        <taxon>Actinomycetota</taxon>
        <taxon>Actinomycetes</taxon>
        <taxon>Mycobacteriales</taxon>
        <taxon>Nocardiaceae</taxon>
        <taxon>Nocardia</taxon>
    </lineage>
</organism>
<name>A0ABS0DB51_9NOCA</name>
<dbReference type="PROSITE" id="PS01117">
    <property type="entry name" value="HTH_MARR_1"/>
    <property type="match status" value="1"/>
</dbReference>
<comment type="caution">
    <text evidence="6">The sequence shown here is derived from an EMBL/GenBank/DDBJ whole genome shotgun (WGS) entry which is preliminary data.</text>
</comment>
<dbReference type="SMART" id="SM00347">
    <property type="entry name" value="HTH_MARR"/>
    <property type="match status" value="1"/>
</dbReference>
<dbReference type="InterPro" id="IPR036388">
    <property type="entry name" value="WH-like_DNA-bd_sf"/>
</dbReference>
<evidence type="ECO:0000256" key="3">
    <source>
        <dbReference type="ARBA" id="ARBA00023163"/>
    </source>
</evidence>
<feature type="domain" description="HTH marR-type" evidence="5">
    <location>
        <begin position="8"/>
        <end position="139"/>
    </location>
</feature>
<proteinExistence type="predicted"/>
<dbReference type="InterPro" id="IPR023187">
    <property type="entry name" value="Tscrpt_reg_MarR-type_CS"/>
</dbReference>
<dbReference type="Proteomes" id="UP000707731">
    <property type="component" value="Unassembled WGS sequence"/>
</dbReference>
<dbReference type="Pfam" id="PF01047">
    <property type="entry name" value="MarR"/>
    <property type="match status" value="1"/>
</dbReference>
<dbReference type="PANTHER" id="PTHR33164:SF57">
    <property type="entry name" value="MARR-FAMILY TRANSCRIPTIONAL REGULATOR"/>
    <property type="match status" value="1"/>
</dbReference>
<dbReference type="InterPro" id="IPR000835">
    <property type="entry name" value="HTH_MarR-typ"/>
</dbReference>
<evidence type="ECO:0000313" key="6">
    <source>
        <dbReference type="EMBL" id="MBF6353938.1"/>
    </source>
</evidence>
<dbReference type="EMBL" id="JADLQN010000001">
    <property type="protein sequence ID" value="MBF6353938.1"/>
    <property type="molecule type" value="Genomic_DNA"/>
</dbReference>
<gene>
    <name evidence="6" type="ORF">IU449_05130</name>
</gene>
<protein>
    <submittedName>
        <fullName evidence="6">MarR family transcriptional regulator</fullName>
    </submittedName>
</protein>
<reference evidence="6 7" key="1">
    <citation type="submission" date="2020-10" db="EMBL/GenBank/DDBJ databases">
        <title>Identification of Nocardia species via Next-generation sequencing and recognition of intraspecies genetic diversity.</title>
        <authorList>
            <person name="Li P."/>
            <person name="Li P."/>
            <person name="Lu B."/>
        </authorList>
    </citation>
    <scope>NUCLEOTIDE SEQUENCE [LARGE SCALE GENOMIC DNA]</scope>
    <source>
        <strain evidence="6 7">BJ06-0143</strain>
    </source>
</reference>
<dbReference type="PROSITE" id="PS50995">
    <property type="entry name" value="HTH_MARR_2"/>
    <property type="match status" value="1"/>
</dbReference>
<evidence type="ECO:0000256" key="1">
    <source>
        <dbReference type="ARBA" id="ARBA00023015"/>
    </source>
</evidence>
<evidence type="ECO:0000256" key="2">
    <source>
        <dbReference type="ARBA" id="ARBA00023125"/>
    </source>
</evidence>
<dbReference type="SUPFAM" id="SSF46785">
    <property type="entry name" value="Winged helix' DNA-binding domain"/>
    <property type="match status" value="1"/>
</dbReference>
<evidence type="ECO:0000313" key="7">
    <source>
        <dbReference type="Proteomes" id="UP000707731"/>
    </source>
</evidence>
<dbReference type="PANTHER" id="PTHR33164">
    <property type="entry name" value="TRANSCRIPTIONAL REGULATOR, MARR FAMILY"/>
    <property type="match status" value="1"/>
</dbReference>
<dbReference type="InterPro" id="IPR036390">
    <property type="entry name" value="WH_DNA-bd_sf"/>
</dbReference>
<sequence length="176" mass="18799">MSVSTETAQNLIREFYLIGRAVRGALTHPDESMLLPGAIGVLGTLDARESCRQGDLAVDLCISASALSRHVTELVGAGYVARSPDPSDGRATLIRVTGSGRALLERIRASRAQGLQSILAEWDEADAEQACSAMQKLRTSLTEYAQSEHAAQTEHAHRTLVGEGTPATKESQEVDV</sequence>
<keyword evidence="1" id="KW-0805">Transcription regulation</keyword>
<dbReference type="Gene3D" id="1.10.10.10">
    <property type="entry name" value="Winged helix-like DNA-binding domain superfamily/Winged helix DNA-binding domain"/>
    <property type="match status" value="1"/>
</dbReference>